<feature type="domain" description="AB hydrolase-1" evidence="1">
    <location>
        <begin position="53"/>
        <end position="290"/>
    </location>
</feature>
<name>A0A843UV66_COLES</name>
<sequence length="353" mass="39643">MSSCISYTATRDRCYRRSFSSAGLRSATIGLHGGATTIHCWVPRLADPAKSSLLLVHGFGANATWQWDAHLRPLLAGFNVYVPDLVFFGESFTTRPDRTVSFQAECIAEAMDALGVERASLVGISYGGFVGYALAAAHPDRLERVVLCCTGVCLEEKDLRERLFVVEDVREASALLIPQTPERLRRLMQLSFVRPPRGVPSCFLSDFIQVMCTEYVEEKTELILTLIKDRKLSDLPKISKQTLIIWGEQDQIFPLELGYRLNRHLEGNSELVIIKNAGHAVNLEKPKEFCKHLKSFLIDSSSKTSKASQKKCHFVEGLKKVQPPSGLLSWTMQTRKPNVWSMIRNSIDEKPLD</sequence>
<accession>A0A843UV66</accession>
<evidence type="ECO:0000313" key="2">
    <source>
        <dbReference type="EMBL" id="MQL90122.1"/>
    </source>
</evidence>
<dbReference type="PRINTS" id="PR00412">
    <property type="entry name" value="EPOXHYDRLASE"/>
</dbReference>
<dbReference type="InterPro" id="IPR029058">
    <property type="entry name" value="AB_hydrolase_fold"/>
</dbReference>
<evidence type="ECO:0000259" key="1">
    <source>
        <dbReference type="Pfam" id="PF12697"/>
    </source>
</evidence>
<organism evidence="2 3">
    <name type="scientific">Colocasia esculenta</name>
    <name type="common">Wild taro</name>
    <name type="synonym">Arum esculentum</name>
    <dbReference type="NCBI Taxonomy" id="4460"/>
    <lineage>
        <taxon>Eukaryota</taxon>
        <taxon>Viridiplantae</taxon>
        <taxon>Streptophyta</taxon>
        <taxon>Embryophyta</taxon>
        <taxon>Tracheophyta</taxon>
        <taxon>Spermatophyta</taxon>
        <taxon>Magnoliopsida</taxon>
        <taxon>Liliopsida</taxon>
        <taxon>Araceae</taxon>
        <taxon>Aroideae</taxon>
        <taxon>Colocasieae</taxon>
        <taxon>Colocasia</taxon>
    </lineage>
</organism>
<dbReference type="EMBL" id="NMUH01001211">
    <property type="protein sequence ID" value="MQL90122.1"/>
    <property type="molecule type" value="Genomic_DNA"/>
</dbReference>
<proteinExistence type="predicted"/>
<dbReference type="SMR" id="A0A843UV66"/>
<dbReference type="Gene3D" id="3.40.50.1820">
    <property type="entry name" value="alpha/beta hydrolase"/>
    <property type="match status" value="1"/>
</dbReference>
<dbReference type="PRINTS" id="PR00111">
    <property type="entry name" value="ABHYDROLASE"/>
</dbReference>
<evidence type="ECO:0000313" key="3">
    <source>
        <dbReference type="Proteomes" id="UP000652761"/>
    </source>
</evidence>
<dbReference type="SUPFAM" id="SSF53474">
    <property type="entry name" value="alpha/beta-Hydrolases"/>
    <property type="match status" value="1"/>
</dbReference>
<dbReference type="Pfam" id="PF12697">
    <property type="entry name" value="Abhydrolase_6"/>
    <property type="match status" value="1"/>
</dbReference>
<dbReference type="InterPro" id="IPR000639">
    <property type="entry name" value="Epox_hydrolase-like"/>
</dbReference>
<reference evidence="2" key="1">
    <citation type="submission" date="2017-07" db="EMBL/GenBank/DDBJ databases">
        <title>Taro Niue Genome Assembly and Annotation.</title>
        <authorList>
            <person name="Atibalentja N."/>
            <person name="Keating K."/>
            <person name="Fields C.J."/>
        </authorList>
    </citation>
    <scope>NUCLEOTIDE SEQUENCE</scope>
    <source>
        <strain evidence="2">Niue_2</strain>
        <tissue evidence="2">Leaf</tissue>
    </source>
</reference>
<gene>
    <name evidence="2" type="ORF">Taro_022705</name>
</gene>
<keyword evidence="3" id="KW-1185">Reference proteome</keyword>
<dbReference type="PANTHER" id="PTHR43139:SF59">
    <property type="entry name" value="ALPHA_BETA-HYDROLASES SUPERFAMILY PROTEIN"/>
    <property type="match status" value="1"/>
</dbReference>
<comment type="caution">
    <text evidence="2">The sequence shown here is derived from an EMBL/GenBank/DDBJ whole genome shotgun (WGS) entry which is preliminary data.</text>
</comment>
<dbReference type="PANTHER" id="PTHR43139">
    <property type="entry name" value="SI:DKEY-122A22.2"/>
    <property type="match status" value="1"/>
</dbReference>
<dbReference type="GO" id="GO:0003824">
    <property type="term" value="F:catalytic activity"/>
    <property type="evidence" value="ECO:0007669"/>
    <property type="project" value="InterPro"/>
</dbReference>
<dbReference type="OrthoDB" id="6431331at2759"/>
<dbReference type="Proteomes" id="UP000652761">
    <property type="component" value="Unassembled WGS sequence"/>
</dbReference>
<protein>
    <recommendedName>
        <fullName evidence="1">AB hydrolase-1 domain-containing protein</fullName>
    </recommendedName>
</protein>
<dbReference type="InterPro" id="IPR052370">
    <property type="entry name" value="Meta-cleavage_hydrolase"/>
</dbReference>
<dbReference type="InterPro" id="IPR000073">
    <property type="entry name" value="AB_hydrolase_1"/>
</dbReference>
<dbReference type="AlphaFoldDB" id="A0A843UV66"/>